<dbReference type="EMBL" id="ML977183">
    <property type="protein sequence ID" value="KAF1982594.1"/>
    <property type="molecule type" value="Genomic_DNA"/>
</dbReference>
<accession>A0A6G1GP51</accession>
<sequence>MSAEAIPFLSSGKDRFEWDVPVTIAVPLYCHDPTPPQGSTDKQCLSFFFVWLSITGPDLPPPEKDKHCLSFSREHQNPSTTAILSRHVETDTVGIASLARVRICNRRAKRTVARRDAARSRFHACEQPGSGLSSSSYGYLTPHGAAYAAADEPSATSTSWESSCLLSTAPAIQAIPYAVTSIVDGGGLMETW</sequence>
<reference evidence="1" key="1">
    <citation type="journal article" date="2020" name="Stud. Mycol.">
        <title>101 Dothideomycetes genomes: a test case for predicting lifestyles and emergence of pathogens.</title>
        <authorList>
            <person name="Haridas S."/>
            <person name="Albert R."/>
            <person name="Binder M."/>
            <person name="Bloem J."/>
            <person name="Labutti K."/>
            <person name="Salamov A."/>
            <person name="Andreopoulos B."/>
            <person name="Baker S."/>
            <person name="Barry K."/>
            <person name="Bills G."/>
            <person name="Bluhm B."/>
            <person name="Cannon C."/>
            <person name="Castanera R."/>
            <person name="Culley D."/>
            <person name="Daum C."/>
            <person name="Ezra D."/>
            <person name="Gonzalez J."/>
            <person name="Henrissat B."/>
            <person name="Kuo A."/>
            <person name="Liang C."/>
            <person name="Lipzen A."/>
            <person name="Lutzoni F."/>
            <person name="Magnuson J."/>
            <person name="Mondo S."/>
            <person name="Nolan M."/>
            <person name="Ohm R."/>
            <person name="Pangilinan J."/>
            <person name="Park H.-J."/>
            <person name="Ramirez L."/>
            <person name="Alfaro M."/>
            <person name="Sun H."/>
            <person name="Tritt A."/>
            <person name="Yoshinaga Y."/>
            <person name="Zwiers L.-H."/>
            <person name="Turgeon B."/>
            <person name="Goodwin S."/>
            <person name="Spatafora J."/>
            <person name="Crous P."/>
            <person name="Grigoriev I."/>
        </authorList>
    </citation>
    <scope>NUCLEOTIDE SEQUENCE</scope>
    <source>
        <strain evidence="1">CBS 113979</strain>
    </source>
</reference>
<protein>
    <submittedName>
        <fullName evidence="1">Uncharacterized protein</fullName>
    </submittedName>
</protein>
<name>A0A6G1GP51_9PEZI</name>
<keyword evidence="2" id="KW-1185">Reference proteome</keyword>
<proteinExistence type="predicted"/>
<evidence type="ECO:0000313" key="2">
    <source>
        <dbReference type="Proteomes" id="UP000800041"/>
    </source>
</evidence>
<dbReference type="AlphaFoldDB" id="A0A6G1GP51"/>
<evidence type="ECO:0000313" key="1">
    <source>
        <dbReference type="EMBL" id="KAF1982594.1"/>
    </source>
</evidence>
<organism evidence="1 2">
    <name type="scientific">Aulographum hederae CBS 113979</name>
    <dbReference type="NCBI Taxonomy" id="1176131"/>
    <lineage>
        <taxon>Eukaryota</taxon>
        <taxon>Fungi</taxon>
        <taxon>Dikarya</taxon>
        <taxon>Ascomycota</taxon>
        <taxon>Pezizomycotina</taxon>
        <taxon>Dothideomycetes</taxon>
        <taxon>Pleosporomycetidae</taxon>
        <taxon>Aulographales</taxon>
        <taxon>Aulographaceae</taxon>
    </lineage>
</organism>
<gene>
    <name evidence="1" type="ORF">K402DRAFT_397493</name>
</gene>
<dbReference type="Proteomes" id="UP000800041">
    <property type="component" value="Unassembled WGS sequence"/>
</dbReference>